<gene>
    <name evidence="2" type="ORF">NDU88_000629</name>
</gene>
<evidence type="ECO:0000313" key="3">
    <source>
        <dbReference type="Proteomes" id="UP001066276"/>
    </source>
</evidence>
<organism evidence="2 3">
    <name type="scientific">Pleurodeles waltl</name>
    <name type="common">Iberian ribbed newt</name>
    <dbReference type="NCBI Taxonomy" id="8319"/>
    <lineage>
        <taxon>Eukaryota</taxon>
        <taxon>Metazoa</taxon>
        <taxon>Chordata</taxon>
        <taxon>Craniata</taxon>
        <taxon>Vertebrata</taxon>
        <taxon>Euteleostomi</taxon>
        <taxon>Amphibia</taxon>
        <taxon>Batrachia</taxon>
        <taxon>Caudata</taxon>
        <taxon>Salamandroidea</taxon>
        <taxon>Salamandridae</taxon>
        <taxon>Pleurodelinae</taxon>
        <taxon>Pleurodeles</taxon>
    </lineage>
</organism>
<dbReference type="Proteomes" id="UP001066276">
    <property type="component" value="Chromosome 9"/>
</dbReference>
<keyword evidence="3" id="KW-1185">Reference proteome</keyword>
<name>A0AAV7MLE4_PLEWA</name>
<evidence type="ECO:0000313" key="2">
    <source>
        <dbReference type="EMBL" id="KAJ1103202.1"/>
    </source>
</evidence>
<proteinExistence type="predicted"/>
<dbReference type="AlphaFoldDB" id="A0AAV7MLE4"/>
<reference evidence="2" key="1">
    <citation type="journal article" date="2022" name="bioRxiv">
        <title>Sequencing and chromosome-scale assembly of the giantPleurodeles waltlgenome.</title>
        <authorList>
            <person name="Brown T."/>
            <person name="Elewa A."/>
            <person name="Iarovenko S."/>
            <person name="Subramanian E."/>
            <person name="Araus A.J."/>
            <person name="Petzold A."/>
            <person name="Susuki M."/>
            <person name="Suzuki K.-i.T."/>
            <person name="Hayashi T."/>
            <person name="Toyoda A."/>
            <person name="Oliveira C."/>
            <person name="Osipova E."/>
            <person name="Leigh N.D."/>
            <person name="Simon A."/>
            <person name="Yun M.H."/>
        </authorList>
    </citation>
    <scope>NUCLEOTIDE SEQUENCE</scope>
    <source>
        <strain evidence="2">20211129_DDA</strain>
        <tissue evidence="2">Liver</tissue>
    </source>
</reference>
<feature type="region of interest" description="Disordered" evidence="1">
    <location>
        <begin position="159"/>
        <end position="222"/>
    </location>
</feature>
<protein>
    <submittedName>
        <fullName evidence="2">Uncharacterized protein</fullName>
    </submittedName>
</protein>
<accession>A0AAV7MLE4</accession>
<sequence>MAACPGNGPLAYPSSQEDPGVWRAGRVCAELPVPAKDPSPTYPYRGSWRREGRPLVRKAAYPSHRSLAYPSSQRTLAGPWRREGRPLVRKAACPSNGPLAYPSSQEEPGVWRAGRVCAELPVPAKDPSPTYPYRGSWRREGRPLVRKAAYPSHRSLAYPSSQRTLASGGQAASAQGSMSEQWTPRLPILTEDPGVGRAGRARARQHVRAMDPSPTHPHTGAIFGRDRLRCSESMSKPRTPRRPILIQRVASHWEDKRALDGCWAHPQRGGSFRGAGCSPSGVGPTLTKWPRVAGAGRAWQGGCPGTASSRSPDMPPSAPARRLLPPVNARPRRRKESPARTQPRRGSHGVFYFFNAAPDRSQCRVVREVNKSRTYAGAMSSASLWKRGVFVFLDAWCEGVFVLGRTRGPLSPGRPPAAEITRTARIPHEHNSTETSTTILSVRGSERGC</sequence>
<comment type="caution">
    <text evidence="2">The sequence shown here is derived from an EMBL/GenBank/DDBJ whole genome shotgun (WGS) entry which is preliminary data.</text>
</comment>
<dbReference type="EMBL" id="JANPWB010000013">
    <property type="protein sequence ID" value="KAJ1103202.1"/>
    <property type="molecule type" value="Genomic_DNA"/>
</dbReference>
<feature type="compositionally biased region" description="Low complexity" evidence="1">
    <location>
        <begin position="166"/>
        <end position="177"/>
    </location>
</feature>
<evidence type="ECO:0000256" key="1">
    <source>
        <dbReference type="SAM" id="MobiDB-lite"/>
    </source>
</evidence>
<feature type="region of interest" description="Disordered" evidence="1">
    <location>
        <begin position="298"/>
        <end position="345"/>
    </location>
</feature>